<keyword evidence="6 7" id="KW-0472">Membrane</keyword>
<evidence type="ECO:0000256" key="6">
    <source>
        <dbReference type="ARBA" id="ARBA00023136"/>
    </source>
</evidence>
<dbReference type="GO" id="GO:0005886">
    <property type="term" value="C:plasma membrane"/>
    <property type="evidence" value="ECO:0007669"/>
    <property type="project" value="UniProtKB-SubCell"/>
</dbReference>
<dbReference type="PaxDb" id="8022-A0A060YRB6"/>
<keyword evidence="5 7" id="KW-1133">Transmembrane helix</keyword>
<reference evidence="8" key="2">
    <citation type="submission" date="2014-03" db="EMBL/GenBank/DDBJ databases">
        <authorList>
            <person name="Genoscope - CEA"/>
        </authorList>
    </citation>
    <scope>NUCLEOTIDE SEQUENCE</scope>
</reference>
<dbReference type="Proteomes" id="UP000193380">
    <property type="component" value="Unassembled WGS sequence"/>
</dbReference>
<comment type="subcellular location">
    <subcellularLocation>
        <location evidence="1">Cell membrane</location>
        <topology evidence="1">Multi-pass membrane protein</topology>
    </subcellularLocation>
    <subcellularLocation>
        <location evidence="7">Membrane</location>
        <topology evidence="7">Multi-pass membrane protein</topology>
    </subcellularLocation>
</comment>
<feature type="transmembrane region" description="Helical" evidence="7">
    <location>
        <begin position="88"/>
        <end position="108"/>
    </location>
</feature>
<dbReference type="Pfam" id="PF09815">
    <property type="entry name" value="XK-related"/>
    <property type="match status" value="1"/>
</dbReference>
<reference evidence="8" key="1">
    <citation type="journal article" date="2014" name="Nat. Commun.">
        <title>The rainbow trout genome provides novel insights into evolution after whole-genome duplication in vertebrates.</title>
        <authorList>
            <person name="Berthelot C."/>
            <person name="Brunet F."/>
            <person name="Chalopin D."/>
            <person name="Juanchich A."/>
            <person name="Bernard M."/>
            <person name="Noel B."/>
            <person name="Bento P."/>
            <person name="Da Silva C."/>
            <person name="Labadie K."/>
            <person name="Alberti A."/>
            <person name="Aury J.M."/>
            <person name="Louis A."/>
            <person name="Dehais P."/>
            <person name="Bardou P."/>
            <person name="Montfort J."/>
            <person name="Klopp C."/>
            <person name="Cabau C."/>
            <person name="Gaspin C."/>
            <person name="Thorgaard G.H."/>
            <person name="Boussaha M."/>
            <person name="Quillet E."/>
            <person name="Guyomard R."/>
            <person name="Galiana D."/>
            <person name="Bobe J."/>
            <person name="Volff J.N."/>
            <person name="Genet C."/>
            <person name="Wincker P."/>
            <person name="Jaillon O."/>
            <person name="Roest Crollius H."/>
            <person name="Guiguen Y."/>
        </authorList>
    </citation>
    <scope>NUCLEOTIDE SEQUENCE [LARGE SCALE GENOMIC DNA]</scope>
</reference>
<keyword evidence="4 7" id="KW-0812">Transmembrane</keyword>
<comment type="similarity">
    <text evidence="2 7">Belongs to the XK family.</text>
</comment>
<name>A0A060YRB6_ONCMY</name>
<evidence type="ECO:0000313" key="8">
    <source>
        <dbReference type="EMBL" id="CDQ94117.1"/>
    </source>
</evidence>
<comment type="caution">
    <text evidence="7">Lacks conserved residue(s) required for the propagation of feature annotation.</text>
</comment>
<dbReference type="AlphaFoldDB" id="A0A060YRB6"/>
<evidence type="ECO:0000256" key="4">
    <source>
        <dbReference type="ARBA" id="ARBA00022692"/>
    </source>
</evidence>
<organism evidence="8 9">
    <name type="scientific">Oncorhynchus mykiss</name>
    <name type="common">Rainbow trout</name>
    <name type="synonym">Salmo gairdneri</name>
    <dbReference type="NCBI Taxonomy" id="8022"/>
    <lineage>
        <taxon>Eukaryota</taxon>
        <taxon>Metazoa</taxon>
        <taxon>Chordata</taxon>
        <taxon>Craniata</taxon>
        <taxon>Vertebrata</taxon>
        <taxon>Euteleostomi</taxon>
        <taxon>Actinopterygii</taxon>
        <taxon>Neopterygii</taxon>
        <taxon>Teleostei</taxon>
        <taxon>Protacanthopterygii</taxon>
        <taxon>Salmoniformes</taxon>
        <taxon>Salmonidae</taxon>
        <taxon>Salmoninae</taxon>
        <taxon>Oncorhynchus</taxon>
    </lineage>
</organism>
<gene>
    <name evidence="8" type="ORF">GSONMT00020845001</name>
</gene>
<sequence length="232" mass="26705">MDNLVPGVSCLVPVWYQVCPVWYQVCPVWYQVCPVWYQVCPVWYQVCPVWYKVCPVYQPVPIIVTLSASTLENTVCVSVCRCPVSPPIIYLCVCLSTVIYCFVYYLWVGHNYCYAHWAGLTALFLLPGWGPQLLSWLWYQADGRIRSKDLKWTHILHLGIFRRLWETMTSAREDQCSEIMQQADVSALRLLEALVVTLPQTVLQTYVLICTDVGLSSPGMCLWCLCCFCFRG</sequence>
<dbReference type="InterPro" id="IPR050895">
    <property type="entry name" value="XK-related_scramblase"/>
</dbReference>
<dbReference type="PANTHER" id="PTHR16024">
    <property type="entry name" value="XK-RELATED PROTEIN"/>
    <property type="match status" value="1"/>
</dbReference>
<dbReference type="InterPro" id="IPR018629">
    <property type="entry name" value="XK-rel"/>
</dbReference>
<evidence type="ECO:0000256" key="2">
    <source>
        <dbReference type="ARBA" id="ARBA00008789"/>
    </source>
</evidence>
<evidence type="ECO:0000256" key="1">
    <source>
        <dbReference type="ARBA" id="ARBA00004651"/>
    </source>
</evidence>
<evidence type="ECO:0000256" key="5">
    <source>
        <dbReference type="ARBA" id="ARBA00022989"/>
    </source>
</evidence>
<evidence type="ECO:0000256" key="3">
    <source>
        <dbReference type="ARBA" id="ARBA00022475"/>
    </source>
</evidence>
<accession>A0A060YRB6</accession>
<protein>
    <recommendedName>
        <fullName evidence="7">XK-related protein</fullName>
    </recommendedName>
</protein>
<dbReference type="EMBL" id="FR916877">
    <property type="protein sequence ID" value="CDQ94117.1"/>
    <property type="molecule type" value="Genomic_DNA"/>
</dbReference>
<dbReference type="PANTHER" id="PTHR16024:SF15">
    <property type="entry name" value="XK-RELATED PROTEIN 5"/>
    <property type="match status" value="1"/>
</dbReference>
<evidence type="ECO:0000256" key="7">
    <source>
        <dbReference type="RuleBase" id="RU910716"/>
    </source>
</evidence>
<keyword evidence="3" id="KW-1003">Cell membrane</keyword>
<proteinExistence type="inferred from homology"/>
<evidence type="ECO:0000313" key="9">
    <source>
        <dbReference type="Proteomes" id="UP000193380"/>
    </source>
</evidence>
<feature type="transmembrane region" description="Helical" evidence="7">
    <location>
        <begin position="114"/>
        <end position="139"/>
    </location>
</feature>